<gene>
    <name evidence="2" type="ORF">AKO1_003620</name>
</gene>
<evidence type="ECO:0000256" key="1">
    <source>
        <dbReference type="SAM" id="MobiDB-lite"/>
    </source>
</evidence>
<organism evidence="2 3">
    <name type="scientific">Acrasis kona</name>
    <dbReference type="NCBI Taxonomy" id="1008807"/>
    <lineage>
        <taxon>Eukaryota</taxon>
        <taxon>Discoba</taxon>
        <taxon>Heterolobosea</taxon>
        <taxon>Tetramitia</taxon>
        <taxon>Eutetramitia</taxon>
        <taxon>Acrasidae</taxon>
        <taxon>Acrasis</taxon>
    </lineage>
</organism>
<proteinExistence type="predicted"/>
<dbReference type="EMBL" id="JAOPGA020001073">
    <property type="protein sequence ID" value="KAL0484814.1"/>
    <property type="molecule type" value="Genomic_DNA"/>
</dbReference>
<keyword evidence="3" id="KW-1185">Reference proteome</keyword>
<reference evidence="2 3" key="1">
    <citation type="submission" date="2024-03" db="EMBL/GenBank/DDBJ databases">
        <title>The Acrasis kona genome and developmental transcriptomes reveal deep origins of eukaryotic multicellular pathways.</title>
        <authorList>
            <person name="Sheikh S."/>
            <person name="Fu C.-J."/>
            <person name="Brown M.W."/>
            <person name="Baldauf S.L."/>
        </authorList>
    </citation>
    <scope>NUCLEOTIDE SEQUENCE [LARGE SCALE GENOMIC DNA]</scope>
    <source>
        <strain evidence="2 3">ATCC MYA-3509</strain>
    </source>
</reference>
<feature type="region of interest" description="Disordered" evidence="1">
    <location>
        <begin position="151"/>
        <end position="174"/>
    </location>
</feature>
<dbReference type="Pfam" id="PF12824">
    <property type="entry name" value="MRP-L20"/>
    <property type="match status" value="1"/>
</dbReference>
<name>A0AAW2Z7B2_9EUKA</name>
<sequence length="174" mass="20266">MLSRLKPCIQQTVANTRTFYIARPLCAGIERLKEPNSASLEWRESVLEGGTVLYRHPTFEEVLSVKQHRLSRQTALQKRKDQNTELRVSKFLTPEEVEKVRELHDQNPKEYTSNRLAIMFEVKPEYIVQVIHNLVLQSRAVINLEKKKLRDLAAHAKRKPKKSKQASSQRPTRV</sequence>
<comment type="caution">
    <text evidence="2">The sequence shown here is derived from an EMBL/GenBank/DDBJ whole genome shotgun (WGS) entry which is preliminary data.</text>
</comment>
<protein>
    <submittedName>
        <fullName evidence="2">RRG9</fullName>
    </submittedName>
</protein>
<evidence type="ECO:0000313" key="3">
    <source>
        <dbReference type="Proteomes" id="UP001431209"/>
    </source>
</evidence>
<evidence type="ECO:0000313" key="2">
    <source>
        <dbReference type="EMBL" id="KAL0484814.1"/>
    </source>
</evidence>
<dbReference type="Proteomes" id="UP001431209">
    <property type="component" value="Unassembled WGS sequence"/>
</dbReference>
<accession>A0AAW2Z7B2</accession>
<feature type="compositionally biased region" description="Basic residues" evidence="1">
    <location>
        <begin position="155"/>
        <end position="164"/>
    </location>
</feature>
<feature type="compositionally biased region" description="Polar residues" evidence="1">
    <location>
        <begin position="165"/>
        <end position="174"/>
    </location>
</feature>
<dbReference type="AlphaFoldDB" id="A0AAW2Z7B2"/>